<feature type="transmembrane region" description="Helical" evidence="8">
    <location>
        <begin position="414"/>
        <end position="434"/>
    </location>
</feature>
<comment type="similarity">
    <text evidence="2">Belongs to the amino acid-polyamine-organocation (APC) superfamily. L-type amino acid transporter (LAT) (TC 2.A.3.8) family.</text>
</comment>
<dbReference type="GeneID" id="120807614"/>
<feature type="transmembrane region" description="Helical" evidence="8">
    <location>
        <begin position="325"/>
        <end position="349"/>
    </location>
</feature>
<feature type="transmembrane region" description="Helical" evidence="8">
    <location>
        <begin position="236"/>
        <end position="258"/>
    </location>
</feature>
<evidence type="ECO:0000256" key="7">
    <source>
        <dbReference type="ARBA" id="ARBA00023136"/>
    </source>
</evidence>
<feature type="transmembrane region" description="Helical" evidence="8">
    <location>
        <begin position="203"/>
        <end position="224"/>
    </location>
</feature>
<evidence type="ECO:0000256" key="8">
    <source>
        <dbReference type="SAM" id="Phobius"/>
    </source>
</evidence>
<dbReference type="InterPro" id="IPR002293">
    <property type="entry name" value="AA/rel_permease1"/>
</dbReference>
<feature type="transmembrane region" description="Helical" evidence="8">
    <location>
        <begin position="390"/>
        <end position="408"/>
    </location>
</feature>
<keyword evidence="5 8" id="KW-0812">Transmembrane</keyword>
<evidence type="ECO:0000256" key="2">
    <source>
        <dbReference type="ARBA" id="ARBA00007040"/>
    </source>
</evidence>
<dbReference type="Gene3D" id="1.20.1740.10">
    <property type="entry name" value="Amino acid/polyamine transporter I"/>
    <property type="match status" value="1"/>
</dbReference>
<keyword evidence="4" id="KW-1003">Cell membrane</keyword>
<feature type="transmembrane region" description="Helical" evidence="8">
    <location>
        <begin position="355"/>
        <end position="378"/>
    </location>
</feature>
<organism evidence="9 10">
    <name type="scientific">Bombyx mori</name>
    <name type="common">Silk moth</name>
    <dbReference type="NCBI Taxonomy" id="7091"/>
    <lineage>
        <taxon>Eukaryota</taxon>
        <taxon>Metazoa</taxon>
        <taxon>Ecdysozoa</taxon>
        <taxon>Arthropoda</taxon>
        <taxon>Hexapoda</taxon>
        <taxon>Insecta</taxon>
        <taxon>Pterygota</taxon>
        <taxon>Neoptera</taxon>
        <taxon>Endopterygota</taxon>
        <taxon>Lepidoptera</taxon>
        <taxon>Glossata</taxon>
        <taxon>Ditrysia</taxon>
        <taxon>Bombycoidea</taxon>
        <taxon>Bombycidae</taxon>
        <taxon>Bombycinae</taxon>
        <taxon>Bombyx</taxon>
    </lineage>
</organism>
<reference evidence="10" key="1">
    <citation type="journal article" date="2008" name="Insect Biochem. Mol. Biol.">
        <title>The genome of a lepidopteran model insect, the silkworm Bombyx mori.</title>
        <authorList>
            <consortium name="International Silkworm Genome Consortium"/>
        </authorList>
    </citation>
    <scope>NUCLEOTIDE SEQUENCE [LARGE SCALE GENOMIC DNA]</scope>
    <source>
        <strain evidence="10">p50T</strain>
    </source>
</reference>
<dbReference type="RefSeq" id="NP_001380781.1">
    <property type="nucleotide sequence ID" value="NM_001393852.1"/>
</dbReference>
<keyword evidence="10" id="KW-1185">Reference proteome</keyword>
<evidence type="ECO:0000256" key="6">
    <source>
        <dbReference type="ARBA" id="ARBA00022989"/>
    </source>
</evidence>
<feature type="transmembrane region" description="Helical" evidence="8">
    <location>
        <begin position="161"/>
        <end position="183"/>
    </location>
</feature>
<proteinExistence type="inferred from homology"/>
<name>A0A8R2LZF8_BOMMO</name>
<dbReference type="Pfam" id="PF13520">
    <property type="entry name" value="AA_permease_2"/>
    <property type="match status" value="1"/>
</dbReference>
<dbReference type="InterPro" id="IPR050598">
    <property type="entry name" value="AminoAcid_Transporter"/>
</dbReference>
<dbReference type="EnsemblMetazoa" id="XM_038014302.1">
    <property type="protein sequence ID" value="XP_037870230.1"/>
    <property type="gene ID" value="LOC101744456"/>
</dbReference>
<reference evidence="9" key="2">
    <citation type="submission" date="2022-06" db="UniProtKB">
        <authorList>
            <consortium name="EnsemblMetazoa"/>
        </authorList>
    </citation>
    <scope>IDENTIFICATION</scope>
    <source>
        <strain evidence="9">p50T (Dazao)</strain>
    </source>
</reference>
<dbReference type="GO" id="GO:0015179">
    <property type="term" value="F:L-amino acid transmembrane transporter activity"/>
    <property type="evidence" value="ECO:0007669"/>
    <property type="project" value="TreeGrafter"/>
</dbReference>
<sequence length="466" mass="51382">MVNEKLRMRKQLGLLEGVALILGIIFGSGVFISPKAVLEMTGSIWGSLTVWVACGVLSTFGALCYAELGTALVQSGGDYHYINEAYGQLPAFLYLWDAILIFVPTSNAIMALTFANNVLQPIFSGCFINPVCRKLIAASIICLFTFINSYDIKFTTRLQNLFTFIMLSAIVMVVGGGVVWLAEGNTQNFSHGWTGTTTSISDWSIAFFLGIFSYSGWNYLNFMVEELVDPYVNLSRAIYISLPLVTIVYVMANISYLAVLGRDMLSTEAIAVDFASKIAGWLSWIMPTLVAIATLGGLSVNIMTSSRMCFAGARNGHLPEILAHINIKCMSPVPSLIFLMLLSLLMLIPENLTSLITYCTVTESFFTTLCCFAVIWLRYKRPNLHRPIKVQLWMPVIFVITTASLLIIPVVSEPIAVISGSLITLLGLPVYYTLVKKTPKRIANLTPKLTRICQLLFLVAAEEEDD</sequence>
<evidence type="ECO:0000256" key="3">
    <source>
        <dbReference type="ARBA" id="ARBA00022448"/>
    </source>
</evidence>
<dbReference type="KEGG" id="bmor:120807614"/>
<evidence type="ECO:0008006" key="11">
    <source>
        <dbReference type="Google" id="ProtNLM"/>
    </source>
</evidence>
<keyword evidence="7 8" id="KW-0472">Membrane</keyword>
<feature type="transmembrane region" description="Helical" evidence="8">
    <location>
        <begin position="278"/>
        <end position="304"/>
    </location>
</feature>
<keyword evidence="3" id="KW-0813">Transport</keyword>
<accession>A0A8R2LZF8</accession>
<dbReference type="Proteomes" id="UP000005204">
    <property type="component" value="Unassembled WGS sequence"/>
</dbReference>
<feature type="transmembrane region" description="Helical" evidence="8">
    <location>
        <begin position="127"/>
        <end position="149"/>
    </location>
</feature>
<dbReference type="PANTHER" id="PTHR11785">
    <property type="entry name" value="AMINO ACID TRANSPORTER"/>
    <property type="match status" value="1"/>
</dbReference>
<evidence type="ECO:0000256" key="5">
    <source>
        <dbReference type="ARBA" id="ARBA00022692"/>
    </source>
</evidence>
<dbReference type="FunFam" id="1.20.1740.10:FF:000003">
    <property type="entry name" value="Y+L amino acid transporter 1 isoform X1"/>
    <property type="match status" value="1"/>
</dbReference>
<feature type="transmembrane region" description="Helical" evidence="8">
    <location>
        <begin position="89"/>
        <end position="115"/>
    </location>
</feature>
<protein>
    <recommendedName>
        <fullName evidence="11">Y+L amino acid transporter 2</fullName>
    </recommendedName>
</protein>
<evidence type="ECO:0000313" key="9">
    <source>
        <dbReference type="EnsemblMetazoa" id="XP_037870230.1"/>
    </source>
</evidence>
<evidence type="ECO:0000256" key="4">
    <source>
        <dbReference type="ARBA" id="ARBA00022475"/>
    </source>
</evidence>
<comment type="subcellular location">
    <subcellularLocation>
        <location evidence="1">Cell membrane</location>
        <topology evidence="1">Multi-pass membrane protein</topology>
    </subcellularLocation>
</comment>
<evidence type="ECO:0000313" key="10">
    <source>
        <dbReference type="Proteomes" id="UP000005204"/>
    </source>
</evidence>
<feature type="transmembrane region" description="Helical" evidence="8">
    <location>
        <begin position="12"/>
        <end position="32"/>
    </location>
</feature>
<evidence type="ECO:0000256" key="1">
    <source>
        <dbReference type="ARBA" id="ARBA00004651"/>
    </source>
</evidence>
<keyword evidence="6 8" id="KW-1133">Transmembrane helix</keyword>
<dbReference type="AlphaFoldDB" id="A0A8R2LZF8"/>
<dbReference type="PIRSF" id="PIRSF006060">
    <property type="entry name" value="AA_transporter"/>
    <property type="match status" value="1"/>
</dbReference>
<dbReference type="PANTHER" id="PTHR11785:SF535">
    <property type="entry name" value="GH08870P"/>
    <property type="match status" value="1"/>
</dbReference>
<dbReference type="GO" id="GO:0005886">
    <property type="term" value="C:plasma membrane"/>
    <property type="evidence" value="ECO:0007669"/>
    <property type="project" value="UniProtKB-SubCell"/>
</dbReference>
<feature type="transmembrane region" description="Helical" evidence="8">
    <location>
        <begin position="44"/>
        <end position="68"/>
    </location>
</feature>